<dbReference type="InParanoid" id="D6U5D4"/>
<dbReference type="STRING" id="485913.Krac_2455"/>
<organism evidence="2 3">
    <name type="scientific">Ktedonobacter racemifer DSM 44963</name>
    <dbReference type="NCBI Taxonomy" id="485913"/>
    <lineage>
        <taxon>Bacteria</taxon>
        <taxon>Bacillati</taxon>
        <taxon>Chloroflexota</taxon>
        <taxon>Ktedonobacteria</taxon>
        <taxon>Ktedonobacterales</taxon>
        <taxon>Ktedonobacteraceae</taxon>
        <taxon>Ktedonobacter</taxon>
    </lineage>
</organism>
<dbReference type="EMBL" id="ADVG01000004">
    <property type="protein sequence ID" value="EFH81714.1"/>
    <property type="molecule type" value="Genomic_DNA"/>
</dbReference>
<evidence type="ECO:0000259" key="1">
    <source>
        <dbReference type="Pfam" id="PF02627"/>
    </source>
</evidence>
<feature type="domain" description="Carboxymuconolactone decarboxylase-like" evidence="1">
    <location>
        <begin position="54"/>
        <end position="115"/>
    </location>
</feature>
<dbReference type="PANTHER" id="PTHR34846">
    <property type="entry name" value="4-CARBOXYMUCONOLACTONE DECARBOXYLASE FAMILY PROTEIN (AFU_ORTHOLOGUE AFUA_6G11590)"/>
    <property type="match status" value="1"/>
</dbReference>
<dbReference type="GO" id="GO:0051920">
    <property type="term" value="F:peroxiredoxin activity"/>
    <property type="evidence" value="ECO:0007669"/>
    <property type="project" value="InterPro"/>
</dbReference>
<sequence>MTQQHPTPHVPQYRPWKVAVPLPGDADLSPETKELLSQGAPIHVLRMFAGAQDMYPGIVALIKGIFTSAGVDPKLREIIILRTAYLTNCAYEWEANVVFARNVGLTDEQIALLCTDGPVTGLDSVSNLISRATDEITQQAAISDEALSQLLEQFGPSITTKYIIAISWFNMLSRFLLSTRVPRETDSAVLEGRTSPL</sequence>
<dbReference type="InterPro" id="IPR029032">
    <property type="entry name" value="AhpD-like"/>
</dbReference>
<dbReference type="AlphaFoldDB" id="D6U5D4"/>
<dbReference type="SUPFAM" id="SSF69118">
    <property type="entry name" value="AhpD-like"/>
    <property type="match status" value="1"/>
</dbReference>
<dbReference type="Pfam" id="PF02627">
    <property type="entry name" value="CMD"/>
    <property type="match status" value="1"/>
</dbReference>
<evidence type="ECO:0000313" key="3">
    <source>
        <dbReference type="Proteomes" id="UP000004508"/>
    </source>
</evidence>
<dbReference type="Proteomes" id="UP000004508">
    <property type="component" value="Unassembled WGS sequence"/>
</dbReference>
<proteinExistence type="predicted"/>
<dbReference type="PANTHER" id="PTHR34846:SF5">
    <property type="entry name" value="CARBOXYMUCONOLACTONE DECARBOXYLASE-LIKE DOMAIN-CONTAINING PROTEIN"/>
    <property type="match status" value="1"/>
</dbReference>
<name>D6U5D4_KTERA</name>
<reference evidence="2 3" key="1">
    <citation type="journal article" date="2011" name="Stand. Genomic Sci.">
        <title>Non-contiguous finished genome sequence and contextual data of the filamentous soil bacterium Ktedonobacter racemifer type strain (SOSP1-21).</title>
        <authorList>
            <person name="Chang Y.J."/>
            <person name="Land M."/>
            <person name="Hauser L."/>
            <person name="Chertkov O."/>
            <person name="Del Rio T.G."/>
            <person name="Nolan M."/>
            <person name="Copeland A."/>
            <person name="Tice H."/>
            <person name="Cheng J.F."/>
            <person name="Lucas S."/>
            <person name="Han C."/>
            <person name="Goodwin L."/>
            <person name="Pitluck S."/>
            <person name="Ivanova N."/>
            <person name="Ovchinikova G."/>
            <person name="Pati A."/>
            <person name="Chen A."/>
            <person name="Palaniappan K."/>
            <person name="Mavromatis K."/>
            <person name="Liolios K."/>
            <person name="Brettin T."/>
            <person name="Fiebig A."/>
            <person name="Rohde M."/>
            <person name="Abt B."/>
            <person name="Goker M."/>
            <person name="Detter J.C."/>
            <person name="Woyke T."/>
            <person name="Bristow J."/>
            <person name="Eisen J.A."/>
            <person name="Markowitz V."/>
            <person name="Hugenholtz P."/>
            <person name="Kyrpides N.C."/>
            <person name="Klenk H.P."/>
            <person name="Lapidus A."/>
        </authorList>
    </citation>
    <scope>NUCLEOTIDE SEQUENCE [LARGE SCALE GENOMIC DNA]</scope>
    <source>
        <strain evidence="3">DSM 44963</strain>
    </source>
</reference>
<keyword evidence="3" id="KW-1185">Reference proteome</keyword>
<dbReference type="OrthoDB" id="949132at2"/>
<dbReference type="eggNOG" id="COG2128">
    <property type="taxonomic scope" value="Bacteria"/>
</dbReference>
<dbReference type="Gene3D" id="1.20.1290.10">
    <property type="entry name" value="AhpD-like"/>
    <property type="match status" value="1"/>
</dbReference>
<accession>D6U5D4</accession>
<evidence type="ECO:0000313" key="2">
    <source>
        <dbReference type="EMBL" id="EFH81714.1"/>
    </source>
</evidence>
<comment type="caution">
    <text evidence="2">The sequence shown here is derived from an EMBL/GenBank/DDBJ whole genome shotgun (WGS) entry which is preliminary data.</text>
</comment>
<gene>
    <name evidence="2" type="ORF">Krac_2455</name>
</gene>
<dbReference type="InterPro" id="IPR003779">
    <property type="entry name" value="CMD-like"/>
</dbReference>
<protein>
    <submittedName>
        <fullName evidence="2">Carboxymuconolactone decarboxylase</fullName>
    </submittedName>
</protein>
<dbReference type="RefSeq" id="WP_007919257.1">
    <property type="nucleotide sequence ID" value="NZ_ADVG01000004.1"/>
</dbReference>